<dbReference type="InterPro" id="IPR003961">
    <property type="entry name" value="FN3_dom"/>
</dbReference>
<feature type="domain" description="Fibronectin type-III" evidence="2">
    <location>
        <begin position="187"/>
        <end position="279"/>
    </location>
</feature>
<evidence type="ECO:0000259" key="1">
    <source>
        <dbReference type="PROSITE" id="PS50060"/>
    </source>
</evidence>
<name>A0A507ZA11_9FLAO</name>
<dbReference type="InterPro" id="IPR013783">
    <property type="entry name" value="Ig-like_fold"/>
</dbReference>
<dbReference type="PROSITE" id="PS50060">
    <property type="entry name" value="MAM_2"/>
    <property type="match status" value="1"/>
</dbReference>
<dbReference type="AlphaFoldDB" id="A0A507ZA11"/>
<comment type="caution">
    <text evidence="3">The sequence shown here is derived from an EMBL/GenBank/DDBJ whole genome shotgun (WGS) entry which is preliminary data.</text>
</comment>
<dbReference type="PROSITE" id="PS50853">
    <property type="entry name" value="FN3"/>
    <property type="match status" value="1"/>
</dbReference>
<dbReference type="SUPFAM" id="SSF49265">
    <property type="entry name" value="Fibronectin type III"/>
    <property type="match status" value="1"/>
</dbReference>
<keyword evidence="4" id="KW-1185">Reference proteome</keyword>
<dbReference type="SMART" id="SM00060">
    <property type="entry name" value="FN3"/>
    <property type="match status" value="1"/>
</dbReference>
<dbReference type="Gene3D" id="2.60.120.200">
    <property type="match status" value="1"/>
</dbReference>
<evidence type="ECO:0000259" key="2">
    <source>
        <dbReference type="PROSITE" id="PS50853"/>
    </source>
</evidence>
<dbReference type="SUPFAM" id="SSF49899">
    <property type="entry name" value="Concanavalin A-like lectins/glucanases"/>
    <property type="match status" value="1"/>
</dbReference>
<dbReference type="Gene3D" id="2.60.40.10">
    <property type="entry name" value="Immunoglobulins"/>
    <property type="match status" value="1"/>
</dbReference>
<dbReference type="GO" id="GO:0016020">
    <property type="term" value="C:membrane"/>
    <property type="evidence" value="ECO:0007669"/>
    <property type="project" value="InterPro"/>
</dbReference>
<protein>
    <recommendedName>
        <fullName evidence="5">Fibronectin type III domain-containing protein</fullName>
    </recommendedName>
</protein>
<dbReference type="CDD" id="cd00063">
    <property type="entry name" value="FN3"/>
    <property type="match status" value="1"/>
</dbReference>
<dbReference type="EMBL" id="VIAR01000030">
    <property type="protein sequence ID" value="TQD33253.1"/>
    <property type="molecule type" value="Genomic_DNA"/>
</dbReference>
<dbReference type="InterPro" id="IPR036116">
    <property type="entry name" value="FN3_sf"/>
</dbReference>
<dbReference type="Pfam" id="PF20009">
    <property type="entry name" value="GEVED"/>
    <property type="match status" value="1"/>
</dbReference>
<dbReference type="GO" id="GO:0004553">
    <property type="term" value="F:hydrolase activity, hydrolyzing O-glycosyl compounds"/>
    <property type="evidence" value="ECO:0007669"/>
    <property type="project" value="UniProtKB-ARBA"/>
</dbReference>
<evidence type="ECO:0000313" key="4">
    <source>
        <dbReference type="Proteomes" id="UP000317169"/>
    </source>
</evidence>
<dbReference type="GO" id="GO:0005975">
    <property type="term" value="P:carbohydrate metabolic process"/>
    <property type="evidence" value="ECO:0007669"/>
    <property type="project" value="UniProtKB-ARBA"/>
</dbReference>
<proteinExistence type="predicted"/>
<accession>A0A507ZA11</accession>
<feature type="domain" description="MAM" evidence="1">
    <location>
        <begin position="21"/>
        <end position="187"/>
    </location>
</feature>
<dbReference type="Proteomes" id="UP000317169">
    <property type="component" value="Unassembled WGS sequence"/>
</dbReference>
<dbReference type="Pfam" id="PF00041">
    <property type="entry name" value="fn3"/>
    <property type="match status" value="1"/>
</dbReference>
<organism evidence="3 4">
    <name type="scientific">Haloflavibacter putidus</name>
    <dbReference type="NCBI Taxonomy" id="2576776"/>
    <lineage>
        <taxon>Bacteria</taxon>
        <taxon>Pseudomonadati</taxon>
        <taxon>Bacteroidota</taxon>
        <taxon>Flavobacteriia</taxon>
        <taxon>Flavobacteriales</taxon>
        <taxon>Flavobacteriaceae</taxon>
        <taxon>Haloflavibacter</taxon>
    </lineage>
</organism>
<gene>
    <name evidence="3" type="ORF">FKR84_13210</name>
</gene>
<dbReference type="InterPro" id="IPR000998">
    <property type="entry name" value="MAM_dom"/>
</dbReference>
<reference evidence="3 4" key="1">
    <citation type="submission" date="2019-06" db="EMBL/GenBank/DDBJ databases">
        <title>Flavibacter putida gen. nov., sp. nov., a novel marine bacterium of the family Flavobacteriaceae isolated from coastal seawater.</title>
        <authorList>
            <person name="Feng X."/>
        </authorList>
    </citation>
    <scope>NUCLEOTIDE SEQUENCE [LARGE SCALE GENOMIC DNA]</scope>
    <source>
        <strain evidence="3 4">PLHSN227</strain>
    </source>
</reference>
<dbReference type="InterPro" id="IPR045474">
    <property type="entry name" value="GEVED"/>
</dbReference>
<dbReference type="Pfam" id="PF00629">
    <property type="entry name" value="MAM"/>
    <property type="match status" value="1"/>
</dbReference>
<dbReference type="RefSeq" id="WP_233357782.1">
    <property type="nucleotide sequence ID" value="NZ_VIAR01000030.1"/>
</dbReference>
<feature type="non-terminal residue" evidence="3">
    <location>
        <position position="464"/>
    </location>
</feature>
<sequence>LAGSQSFTTECDVISTPWLEDFTADSTPNCWTESGDNAWDYSLNGDYAADSAGDYTPGGGTNYAWLDGSDNGSGEVSTLISPLIDVSGLTTPALVFALFSHNTDDGAVNVVDVEVYDATSLDWINVLNVNTLLGDSWQEYTINLSSYNITGPTQVRFTVTGSATGSAYYNDILIDDVSFMELPTCPKPINLVTENATATTVDISWVPNGSEAEWEIIYGPAGFDPETEGTTIEDTDGTPGETITGLTADTAYDIYVKAVCGSGDESLWAGPVSFFSGYCEFAGTDSQYYIDDFSTSGAQTNIDNTGSGYSANGYDNATDMVVSQYAGGTIDFNINNAGTSTYGINIWVDWNNNFEFEEAEKVYSSGGYVSTPLDASFEIPAGVANGDYRMRVVSLYIGSNPEPCGSTTYGEAEDYTVTVVDPPACAMPVDLVVNNITSATAEISWTPISDETEWEIIYGPVGFD</sequence>
<evidence type="ECO:0008006" key="5">
    <source>
        <dbReference type="Google" id="ProtNLM"/>
    </source>
</evidence>
<feature type="non-terminal residue" evidence="3">
    <location>
        <position position="1"/>
    </location>
</feature>
<dbReference type="InterPro" id="IPR013320">
    <property type="entry name" value="ConA-like_dom_sf"/>
</dbReference>
<evidence type="ECO:0000313" key="3">
    <source>
        <dbReference type="EMBL" id="TQD33253.1"/>
    </source>
</evidence>